<name>A0A8S9SR66_BRACR</name>
<reference evidence="1" key="1">
    <citation type="submission" date="2019-12" db="EMBL/GenBank/DDBJ databases">
        <title>Genome sequencing and annotation of Brassica cretica.</title>
        <authorList>
            <person name="Studholme D.J."/>
            <person name="Sarris P."/>
        </authorList>
    </citation>
    <scope>NUCLEOTIDE SEQUENCE</scope>
    <source>
        <strain evidence="1">PFS-109/04</strain>
        <tissue evidence="1">Leaf</tissue>
    </source>
</reference>
<protein>
    <submittedName>
        <fullName evidence="1">Uncharacterized protein</fullName>
    </submittedName>
</protein>
<dbReference type="EMBL" id="QGKX02000004">
    <property type="protein sequence ID" value="KAF3604096.1"/>
    <property type="molecule type" value="Genomic_DNA"/>
</dbReference>
<evidence type="ECO:0000313" key="2">
    <source>
        <dbReference type="Proteomes" id="UP000712600"/>
    </source>
</evidence>
<comment type="caution">
    <text evidence="1">The sequence shown here is derived from an EMBL/GenBank/DDBJ whole genome shotgun (WGS) entry which is preliminary data.</text>
</comment>
<dbReference type="AlphaFoldDB" id="A0A8S9SR66"/>
<accession>A0A8S9SR66</accession>
<gene>
    <name evidence="1" type="ORF">F2Q69_00036815</name>
</gene>
<evidence type="ECO:0000313" key="1">
    <source>
        <dbReference type="EMBL" id="KAF3604096.1"/>
    </source>
</evidence>
<proteinExistence type="predicted"/>
<organism evidence="1 2">
    <name type="scientific">Brassica cretica</name>
    <name type="common">Mustard</name>
    <dbReference type="NCBI Taxonomy" id="69181"/>
    <lineage>
        <taxon>Eukaryota</taxon>
        <taxon>Viridiplantae</taxon>
        <taxon>Streptophyta</taxon>
        <taxon>Embryophyta</taxon>
        <taxon>Tracheophyta</taxon>
        <taxon>Spermatophyta</taxon>
        <taxon>Magnoliopsida</taxon>
        <taxon>eudicotyledons</taxon>
        <taxon>Gunneridae</taxon>
        <taxon>Pentapetalae</taxon>
        <taxon>rosids</taxon>
        <taxon>malvids</taxon>
        <taxon>Brassicales</taxon>
        <taxon>Brassicaceae</taxon>
        <taxon>Brassiceae</taxon>
        <taxon>Brassica</taxon>
    </lineage>
</organism>
<dbReference type="Proteomes" id="UP000712600">
    <property type="component" value="Unassembled WGS sequence"/>
</dbReference>
<sequence>METPFVTIEGYCVLFDESFKQRVILVKDEHRVDKPAPFSCNRINCLCSNYVVEIGERIEDYNIGV</sequence>